<dbReference type="AlphaFoldDB" id="Q9XBP7"/>
<name>Q9XBP7_MYXXA</name>
<evidence type="ECO:0008006" key="3">
    <source>
        <dbReference type="Google" id="ProtNLM"/>
    </source>
</evidence>
<feature type="region of interest" description="Disordered" evidence="1">
    <location>
        <begin position="82"/>
        <end position="109"/>
    </location>
</feature>
<accession>Q9XBP7</accession>
<protein>
    <recommendedName>
        <fullName evidence="3">HTH merR-type domain-containing protein</fullName>
    </recommendedName>
</protein>
<proteinExistence type="predicted"/>
<sequence>MVCLDTQPLVLALSGPHSVDYIQWNPWTCWLLRRLLGSSASENAGGLPARAILKIFRPRGGGLSEATLRKYVQAGLLPRSRRVGRKGKHQGSVGLYPEEAVRASMSSRR</sequence>
<dbReference type="EMBL" id="AF159690">
    <property type="protein sequence ID" value="AAD42855.1"/>
    <property type="molecule type" value="Genomic_DNA"/>
</dbReference>
<reference evidence="2" key="1">
    <citation type="journal article" date="2000" name="Microb. Comp. Genomics">
        <title>A large family of eukaryotic-like protein Ser/Thr kinases of Myxococcus xanthus, a developmental bacterium.</title>
        <authorList>
            <person name="Inouye S."/>
            <person name="Jain R."/>
            <person name="Ueki T."/>
            <person name="Nariya H."/>
            <person name="Xu C.Y."/>
            <person name="Hsu M.Y."/>
            <person name="Fernandez-Luque B.A."/>
            <person name="Munoz-Dorado J."/>
            <person name="Farez-Vidal E."/>
            <person name="Inouye M."/>
        </authorList>
    </citation>
    <scope>NUCLEOTIDE SEQUENCE</scope>
    <source>
        <strain evidence="2">DZF1</strain>
    </source>
</reference>
<evidence type="ECO:0000256" key="1">
    <source>
        <dbReference type="SAM" id="MobiDB-lite"/>
    </source>
</evidence>
<evidence type="ECO:0000313" key="2">
    <source>
        <dbReference type="EMBL" id="AAD42855.1"/>
    </source>
</evidence>
<organism evidence="2">
    <name type="scientific">Myxococcus xanthus</name>
    <dbReference type="NCBI Taxonomy" id="34"/>
    <lineage>
        <taxon>Bacteria</taxon>
        <taxon>Pseudomonadati</taxon>
        <taxon>Myxococcota</taxon>
        <taxon>Myxococcia</taxon>
        <taxon>Myxococcales</taxon>
        <taxon>Cystobacterineae</taxon>
        <taxon>Myxococcaceae</taxon>
        <taxon>Myxococcus</taxon>
    </lineage>
</organism>